<keyword evidence="1" id="KW-0433">Leucine-rich repeat</keyword>
<dbReference type="Gene3D" id="3.80.10.10">
    <property type="entry name" value="Ribonuclease Inhibitor"/>
    <property type="match status" value="2"/>
</dbReference>
<evidence type="ECO:0000256" key="2">
    <source>
        <dbReference type="ARBA" id="ARBA00022737"/>
    </source>
</evidence>
<dbReference type="PANTHER" id="PTHR46652">
    <property type="entry name" value="LEUCINE-RICH REPEAT AND IQ DOMAIN-CONTAINING PROTEIN 1-RELATED"/>
    <property type="match status" value="1"/>
</dbReference>
<dbReference type="Proteomes" id="UP001642409">
    <property type="component" value="Unassembled WGS sequence"/>
</dbReference>
<keyword evidence="5" id="KW-1185">Reference proteome</keyword>
<keyword evidence="2" id="KW-0677">Repeat</keyword>
<dbReference type="PROSITE" id="PS51450">
    <property type="entry name" value="LRR"/>
    <property type="match status" value="3"/>
</dbReference>
<evidence type="ECO:0000313" key="3">
    <source>
        <dbReference type="EMBL" id="CAI9966989.1"/>
    </source>
</evidence>
<dbReference type="InterPro" id="IPR050836">
    <property type="entry name" value="SDS22/Internalin_LRR"/>
</dbReference>
<dbReference type="EMBL" id="CAXDID020000097">
    <property type="protein sequence ID" value="CAL6025123.1"/>
    <property type="molecule type" value="Genomic_DNA"/>
</dbReference>
<dbReference type="InterPro" id="IPR001611">
    <property type="entry name" value="Leu-rich_rpt"/>
</dbReference>
<dbReference type="EMBL" id="CATOUU010001010">
    <property type="protein sequence ID" value="CAI9966989.1"/>
    <property type="molecule type" value="Genomic_DNA"/>
</dbReference>
<proteinExistence type="predicted"/>
<evidence type="ECO:0000313" key="5">
    <source>
        <dbReference type="Proteomes" id="UP001642409"/>
    </source>
</evidence>
<reference evidence="4 5" key="2">
    <citation type="submission" date="2024-07" db="EMBL/GenBank/DDBJ databases">
        <authorList>
            <person name="Akdeniz Z."/>
        </authorList>
    </citation>
    <scope>NUCLEOTIDE SEQUENCE [LARGE SCALE GENOMIC DNA]</scope>
</reference>
<gene>
    <name evidence="4" type="ORF">HINF_LOCUS29961</name>
    <name evidence="3" type="ORF">HINF_LOCUS54634</name>
</gene>
<reference evidence="3" key="1">
    <citation type="submission" date="2023-06" db="EMBL/GenBank/DDBJ databases">
        <authorList>
            <person name="Kurt Z."/>
        </authorList>
    </citation>
    <scope>NUCLEOTIDE SEQUENCE</scope>
</reference>
<dbReference type="PANTHER" id="PTHR46652:SF3">
    <property type="entry name" value="LEUCINE-RICH REPEAT-CONTAINING PROTEIN 9"/>
    <property type="match status" value="1"/>
</dbReference>
<protein>
    <submittedName>
        <fullName evidence="3">Leucine-rich repeat domain-containing protein</fullName>
    </submittedName>
    <submittedName>
        <fullName evidence="4">Leucine-rich_repeat domain-containing protein</fullName>
    </submittedName>
</protein>
<organism evidence="3">
    <name type="scientific">Hexamita inflata</name>
    <dbReference type="NCBI Taxonomy" id="28002"/>
    <lineage>
        <taxon>Eukaryota</taxon>
        <taxon>Metamonada</taxon>
        <taxon>Diplomonadida</taxon>
        <taxon>Hexamitidae</taxon>
        <taxon>Hexamitinae</taxon>
        <taxon>Hexamita</taxon>
    </lineage>
</organism>
<dbReference type="InterPro" id="IPR032675">
    <property type="entry name" value="LRR_dom_sf"/>
</dbReference>
<dbReference type="AlphaFoldDB" id="A0AA86QVV0"/>
<evidence type="ECO:0000256" key="1">
    <source>
        <dbReference type="ARBA" id="ARBA00022614"/>
    </source>
</evidence>
<dbReference type="SUPFAM" id="SSF52058">
    <property type="entry name" value="L domain-like"/>
    <property type="match status" value="1"/>
</dbReference>
<name>A0AA86QVV0_9EUKA</name>
<comment type="caution">
    <text evidence="3">The sequence shown here is derived from an EMBL/GenBank/DDBJ whole genome shotgun (WGS) entry which is preliminary data.</text>
</comment>
<sequence length="436" mass="50875">MLTQLVLDNCERVVFQKPASCVLVLHLINSKIQNLTDIYQMLQLVVLDLSSNNIKYISELGALVNLKILNIQNNDVYVIDSLKNLLNLQQLNISNNKIILCEPLKDLKINELKCNNNKFIDLEHIIYMTNYQFDWLHDYTCSQATLKDYKEYLGDNFSSDKAVQQFKESNKLKLKQTNIILDDIKFCNEMKYINNIVDQTLTIENESKLNNMQFTDLLNINILVIKKCKQLIFERTPKKITQLTVNYCEIYSVKGIEQMTQLTILNLNQNNLLLIAPVAQLVNLTQFSAKCNYIQDFHTLNSIKQINNYICSQNTPDIKICEQYLRVINNQQVHAKQLLENVYDVKMINKYRNQVKRNILTVESDSDLTTFSFTDQLEIQELILINCDNVSFERTPLKVKNLSVRGSYSNLSKIQIQWNIKYDLIGVIRFIKKQNN</sequence>
<accession>A0AA86QVV0</accession>
<evidence type="ECO:0000313" key="4">
    <source>
        <dbReference type="EMBL" id="CAL6025123.1"/>
    </source>
</evidence>